<evidence type="ECO:0000313" key="1">
    <source>
        <dbReference type="EMBL" id="KAL0933500.1"/>
    </source>
</evidence>
<sequence>MTINLKDAVASSGGVVVIATGEQKQGGQLVVFGQKATVEGLVPQIKELVKDVKGGGAGEKWQGKVLAWEKGALEALENLVEGHSA</sequence>
<keyword evidence="2" id="KW-1185">Reference proteome</keyword>
<name>A0ACC3YNM6_COLTU</name>
<proteinExistence type="predicted"/>
<dbReference type="EMBL" id="VUJX02000008">
    <property type="protein sequence ID" value="KAL0933500.1"/>
    <property type="molecule type" value="Genomic_DNA"/>
</dbReference>
<gene>
    <name evidence="1" type="ORF">CTRU02_212463</name>
</gene>
<evidence type="ECO:0000313" key="2">
    <source>
        <dbReference type="Proteomes" id="UP000805649"/>
    </source>
</evidence>
<reference evidence="1 2" key="1">
    <citation type="journal article" date="2020" name="Phytopathology">
        <title>Genome Sequence Resources of Colletotrichum truncatum, C. plurivorum, C. musicola, and C. sojae: Four Species Pathogenic to Soybean (Glycine max).</title>
        <authorList>
            <person name="Rogerio F."/>
            <person name="Boufleur T.R."/>
            <person name="Ciampi-Guillardi M."/>
            <person name="Sukno S.A."/>
            <person name="Thon M.R."/>
            <person name="Massola Junior N.S."/>
            <person name="Baroncelli R."/>
        </authorList>
    </citation>
    <scope>NUCLEOTIDE SEQUENCE [LARGE SCALE GENOMIC DNA]</scope>
    <source>
        <strain evidence="1 2">CMES1059</strain>
    </source>
</reference>
<protein>
    <submittedName>
        <fullName evidence="1">Alanyl-trna synthetase domain-containing protein</fullName>
    </submittedName>
</protein>
<comment type="caution">
    <text evidence="1">The sequence shown here is derived from an EMBL/GenBank/DDBJ whole genome shotgun (WGS) entry which is preliminary data.</text>
</comment>
<dbReference type="Proteomes" id="UP000805649">
    <property type="component" value="Unassembled WGS sequence"/>
</dbReference>
<organism evidence="1 2">
    <name type="scientific">Colletotrichum truncatum</name>
    <name type="common">Anthracnose fungus</name>
    <name type="synonym">Colletotrichum capsici</name>
    <dbReference type="NCBI Taxonomy" id="5467"/>
    <lineage>
        <taxon>Eukaryota</taxon>
        <taxon>Fungi</taxon>
        <taxon>Dikarya</taxon>
        <taxon>Ascomycota</taxon>
        <taxon>Pezizomycotina</taxon>
        <taxon>Sordariomycetes</taxon>
        <taxon>Hypocreomycetidae</taxon>
        <taxon>Glomerellales</taxon>
        <taxon>Glomerellaceae</taxon>
        <taxon>Colletotrichum</taxon>
        <taxon>Colletotrichum truncatum species complex</taxon>
    </lineage>
</organism>
<accession>A0ACC3YNM6</accession>